<dbReference type="EMBL" id="CM047943">
    <property type="protein sequence ID" value="KAI9899998.1"/>
    <property type="molecule type" value="Genomic_DNA"/>
</dbReference>
<keyword evidence="2" id="KW-1185">Reference proteome</keyword>
<accession>A0ACC0V2F1</accession>
<comment type="caution">
    <text evidence="1">The sequence shown here is derived from an EMBL/GenBank/DDBJ whole genome shotgun (WGS) entry which is preliminary data.</text>
</comment>
<name>A0ACC0V2F1_9HYPO</name>
<organism evidence="1 2">
    <name type="scientific">Trichothecium roseum</name>
    <dbReference type="NCBI Taxonomy" id="47278"/>
    <lineage>
        <taxon>Eukaryota</taxon>
        <taxon>Fungi</taxon>
        <taxon>Dikarya</taxon>
        <taxon>Ascomycota</taxon>
        <taxon>Pezizomycotina</taxon>
        <taxon>Sordariomycetes</taxon>
        <taxon>Hypocreomycetidae</taxon>
        <taxon>Hypocreales</taxon>
        <taxon>Hypocreales incertae sedis</taxon>
        <taxon>Trichothecium</taxon>
    </lineage>
</organism>
<reference evidence="1" key="1">
    <citation type="submission" date="2022-10" db="EMBL/GenBank/DDBJ databases">
        <title>Complete Genome of Trichothecium roseum strain YXFP-22015, a Plant Pathogen Isolated from Citrus.</title>
        <authorList>
            <person name="Wang Y."/>
            <person name="Zhu L."/>
        </authorList>
    </citation>
    <scope>NUCLEOTIDE SEQUENCE</scope>
    <source>
        <strain evidence="1">YXFP-22015</strain>
    </source>
</reference>
<sequence length="125" mass="13715">MEGNSETPAYFYKIVPAAPSEPLPAEYPLSELDAADGFIHFSTAAQVPNTCNLFFNNVSTLWVLKLDAAKLTQSSSSSSSIKWENGFPHLYGGNFGAAEILSSQKFERGQEQKWSDTMVGSSWLE</sequence>
<evidence type="ECO:0000313" key="1">
    <source>
        <dbReference type="EMBL" id="KAI9899998.1"/>
    </source>
</evidence>
<proteinExistence type="predicted"/>
<dbReference type="Proteomes" id="UP001163324">
    <property type="component" value="Chromosome 4"/>
</dbReference>
<evidence type="ECO:0000313" key="2">
    <source>
        <dbReference type="Proteomes" id="UP001163324"/>
    </source>
</evidence>
<gene>
    <name evidence="1" type="ORF">N3K66_004260</name>
</gene>
<protein>
    <submittedName>
        <fullName evidence="1">Uncharacterized protein</fullName>
    </submittedName>
</protein>